<protein>
    <recommendedName>
        <fullName evidence="9">Kinetochore protein SPC25</fullName>
    </recommendedName>
</protein>
<proteinExistence type="inferred from homology"/>
<dbReference type="InterPro" id="IPR045143">
    <property type="entry name" value="Spc25"/>
</dbReference>
<keyword evidence="4 9" id="KW-0132">Cell division</keyword>
<evidence type="ECO:0000256" key="7">
    <source>
        <dbReference type="ARBA" id="ARBA00023306"/>
    </source>
</evidence>
<comment type="function">
    <text evidence="9">Acts as a component of the essential kinetochore-associated NDC80 complex, which is required for chromosome segregation and spindle checkpoint activity.</text>
</comment>
<comment type="caution">
    <text evidence="12">The sequence shown here is derived from an EMBL/GenBank/DDBJ whole genome shotgun (WGS) entry which is preliminary data.</text>
</comment>
<dbReference type="GO" id="GO:0031262">
    <property type="term" value="C:Ndc80 complex"/>
    <property type="evidence" value="ECO:0007669"/>
    <property type="project" value="InterPro"/>
</dbReference>
<organism evidence="12 13">
    <name type="scientific">Seminavis robusta</name>
    <dbReference type="NCBI Taxonomy" id="568900"/>
    <lineage>
        <taxon>Eukaryota</taxon>
        <taxon>Sar</taxon>
        <taxon>Stramenopiles</taxon>
        <taxon>Ochrophyta</taxon>
        <taxon>Bacillariophyta</taxon>
        <taxon>Bacillariophyceae</taxon>
        <taxon>Bacillariophycidae</taxon>
        <taxon>Naviculales</taxon>
        <taxon>Naviculaceae</taxon>
        <taxon>Seminavis</taxon>
    </lineage>
</organism>
<dbReference type="Proteomes" id="UP001153069">
    <property type="component" value="Unassembled WGS sequence"/>
</dbReference>
<dbReference type="AlphaFoldDB" id="A0A9N8DAU4"/>
<evidence type="ECO:0000256" key="5">
    <source>
        <dbReference type="ARBA" id="ARBA00022776"/>
    </source>
</evidence>
<dbReference type="CDD" id="cd23784">
    <property type="entry name" value="RWD_Spc25"/>
    <property type="match status" value="1"/>
</dbReference>
<accession>A0A9N8DAU4</accession>
<comment type="subunit">
    <text evidence="9">Component of the NDC80 complex.</text>
</comment>
<dbReference type="PANTHER" id="PTHR14281">
    <property type="entry name" value="KINETOCHORE PROTEIN SPC25-RELATED"/>
    <property type="match status" value="1"/>
</dbReference>
<evidence type="ECO:0000256" key="3">
    <source>
        <dbReference type="ARBA" id="ARBA00022454"/>
    </source>
</evidence>
<evidence type="ECO:0000256" key="6">
    <source>
        <dbReference type="ARBA" id="ARBA00023054"/>
    </source>
</evidence>
<keyword evidence="3 9" id="KW-0158">Chromosome</keyword>
<dbReference type="OrthoDB" id="48242at2759"/>
<comment type="subcellular location">
    <subcellularLocation>
        <location evidence="1">Chromosome</location>
        <location evidence="1">Centromere</location>
    </subcellularLocation>
    <subcellularLocation>
        <location evidence="9">Nucleus</location>
    </subcellularLocation>
    <subcellularLocation>
        <location evidence="9">Chromosome</location>
        <location evidence="9">Centromere</location>
        <location evidence="9">Kinetochore</location>
    </subcellularLocation>
</comment>
<keyword evidence="5 9" id="KW-0498">Mitosis</keyword>
<feature type="domain" description="Chromosome segregation protein Spc25 C-terminal" evidence="11">
    <location>
        <begin position="160"/>
        <end position="231"/>
    </location>
</feature>
<dbReference type="Pfam" id="PF08234">
    <property type="entry name" value="Spindle_Spc25"/>
    <property type="match status" value="1"/>
</dbReference>
<evidence type="ECO:0000256" key="2">
    <source>
        <dbReference type="ARBA" id="ARBA00006379"/>
    </source>
</evidence>
<evidence type="ECO:0000256" key="10">
    <source>
        <dbReference type="SAM" id="MobiDB-lite"/>
    </source>
</evidence>
<dbReference type="PANTHER" id="PTHR14281:SF0">
    <property type="entry name" value="KINETOCHORE PROTEIN SPC25"/>
    <property type="match status" value="1"/>
</dbReference>
<dbReference type="EMBL" id="CAICTM010000004">
    <property type="protein sequence ID" value="CAB9496324.1"/>
    <property type="molecule type" value="Genomic_DNA"/>
</dbReference>
<feature type="region of interest" description="Disordered" evidence="10">
    <location>
        <begin position="99"/>
        <end position="138"/>
    </location>
</feature>
<keyword evidence="8 9" id="KW-0137">Centromere</keyword>
<keyword evidence="9" id="KW-0995">Kinetochore</keyword>
<keyword evidence="13" id="KW-1185">Reference proteome</keyword>
<evidence type="ECO:0000313" key="13">
    <source>
        <dbReference type="Proteomes" id="UP001153069"/>
    </source>
</evidence>
<dbReference type="Gene3D" id="3.30.457.50">
    <property type="entry name" value="Chromosome segregation protein Spc25"/>
    <property type="match status" value="1"/>
</dbReference>
<reference evidence="12" key="1">
    <citation type="submission" date="2020-06" db="EMBL/GenBank/DDBJ databases">
        <authorList>
            <consortium name="Plant Systems Biology data submission"/>
        </authorList>
    </citation>
    <scope>NUCLEOTIDE SEQUENCE</scope>
    <source>
        <strain evidence="12">D6</strain>
    </source>
</reference>
<dbReference type="FunFam" id="3.30.457.50:FF:000001">
    <property type="entry name" value="Probable kinetochore protein spc25"/>
    <property type="match status" value="1"/>
</dbReference>
<keyword evidence="6" id="KW-0175">Coiled coil</keyword>
<dbReference type="GO" id="GO:0051301">
    <property type="term" value="P:cell division"/>
    <property type="evidence" value="ECO:0007669"/>
    <property type="project" value="UniProtKB-UniRule"/>
</dbReference>
<evidence type="ECO:0000313" key="12">
    <source>
        <dbReference type="EMBL" id="CAB9496324.1"/>
    </source>
</evidence>
<comment type="similarity">
    <text evidence="2 9">Belongs to the SPC25 family.</text>
</comment>
<sequence length="235" mass="26862">MGHLGFTQGLLSKIVDCNTAVDQWVEREKRAADEMEANFRRSLAAEQAAIDAKEEELLSVKFRLGVDINKDDARGIAQQQQQLQQEKIRIQESIANLRSDRDKKEDRVKSLQTEAKREEARASDVRSRKQAAEDSKNTTVDDLTRGIINYKFLGLDFEKADNQKLRFSFTQIDPENPSRKCWFVLGANDYDEYDVDECKPSIDKSVLNGLLHDLNSDDDLQQFVISMRKAFADGL</sequence>
<evidence type="ECO:0000256" key="4">
    <source>
        <dbReference type="ARBA" id="ARBA00022618"/>
    </source>
</evidence>
<dbReference type="GO" id="GO:0007059">
    <property type="term" value="P:chromosome segregation"/>
    <property type="evidence" value="ECO:0007669"/>
    <property type="project" value="InterPro"/>
</dbReference>
<dbReference type="GO" id="GO:0005634">
    <property type="term" value="C:nucleus"/>
    <property type="evidence" value="ECO:0007669"/>
    <property type="project" value="UniProtKB-SubCell"/>
</dbReference>
<evidence type="ECO:0000256" key="1">
    <source>
        <dbReference type="ARBA" id="ARBA00004584"/>
    </source>
</evidence>
<evidence type="ECO:0000256" key="8">
    <source>
        <dbReference type="ARBA" id="ARBA00023328"/>
    </source>
</evidence>
<keyword evidence="7 9" id="KW-0131">Cell cycle</keyword>
<keyword evidence="9" id="KW-0539">Nucleus</keyword>
<evidence type="ECO:0000259" key="11">
    <source>
        <dbReference type="Pfam" id="PF08234"/>
    </source>
</evidence>
<feature type="compositionally biased region" description="Basic and acidic residues" evidence="10">
    <location>
        <begin position="99"/>
        <end position="136"/>
    </location>
</feature>
<gene>
    <name evidence="12" type="ORF">SEMRO_4_G002990.1</name>
</gene>
<dbReference type="InterPro" id="IPR013255">
    <property type="entry name" value="Spc25_C"/>
</dbReference>
<evidence type="ECO:0000256" key="9">
    <source>
        <dbReference type="RuleBase" id="RU367150"/>
    </source>
</evidence>
<name>A0A9N8DAU4_9STRA</name>